<dbReference type="CDD" id="cd18032">
    <property type="entry name" value="DEXHc_RE_I_III_res"/>
    <property type="match status" value="1"/>
</dbReference>
<name>A0A7Y0YH29_9ACTO</name>
<dbReference type="InterPro" id="IPR001650">
    <property type="entry name" value="Helicase_C-like"/>
</dbReference>
<dbReference type="InterPro" id="IPR014001">
    <property type="entry name" value="Helicase_ATP-bd"/>
</dbReference>
<keyword evidence="3" id="KW-0378">Hydrolase</keyword>
<dbReference type="InterPro" id="IPR027417">
    <property type="entry name" value="P-loop_NTPase"/>
</dbReference>
<feature type="region of interest" description="Disordered" evidence="1">
    <location>
        <begin position="554"/>
        <end position="607"/>
    </location>
</feature>
<evidence type="ECO:0000259" key="2">
    <source>
        <dbReference type="PROSITE" id="PS51192"/>
    </source>
</evidence>
<dbReference type="RefSeq" id="WP_169762078.1">
    <property type="nucleotide sequence ID" value="NZ_JABCUS010000001.1"/>
</dbReference>
<keyword evidence="3" id="KW-0067">ATP-binding</keyword>
<dbReference type="SUPFAM" id="SSF52540">
    <property type="entry name" value="P-loop containing nucleoside triphosphate hydrolases"/>
    <property type="match status" value="2"/>
</dbReference>
<evidence type="ECO:0000313" key="3">
    <source>
        <dbReference type="EMBL" id="NMX02503.1"/>
    </source>
</evidence>
<feature type="compositionally biased region" description="Acidic residues" evidence="1">
    <location>
        <begin position="565"/>
        <end position="574"/>
    </location>
</feature>
<dbReference type="Gene3D" id="3.40.50.300">
    <property type="entry name" value="P-loop containing nucleotide triphosphate hydrolases"/>
    <property type="match status" value="2"/>
</dbReference>
<dbReference type="Pfam" id="PF08463">
    <property type="entry name" value="EcoEI_R_C"/>
    <property type="match status" value="1"/>
</dbReference>
<gene>
    <name evidence="3" type="ORF">HHJ77_00770</name>
</gene>
<sequence length="794" mass="89206">MARLTEEDVKQRLITPAIVDSAGWAREQLFMEAFTAGQVIVQGNSTRRGKRGKADYVLKAKSTGKALAVVEAKDAAHSVGAGLQQAMGYAVKLDAPFAYSSNGAGFLEHDFLTGFERELRIDEFPTEDELWQRYVTAKRLDWQAQQVVCKPYYFDAFSGKTPRYYQQVAIDRTVERVAQGDKRLLLVMATGTGKTFTAFQIIWRLLDAGAVKRMLYLADRNVLLDQTISRDFAPFGNRVMKVSHRKLDSSREVYLSLYHQLAGDEGEEPFRQFKPEFFDLVVVDECHRGSARDESRWRKVLDYFSGAIHLGMTATPKETKEVSNITYFGDPIYTYSLREGIEDGFLAPYKVLRVGIDIDLEGWRPYEGQRDVNGEIIEDREYNVKDYDRDLVIDDRTRLVAKYVAAWLKKNGQCSKTIVFCVDIDHAERMRQALANECLEQMVEDYRYVMRITGDDADGKAQLDNFADPSEKYPTVVTTSKLLTTGVDVRTCKLIVLESNIQSMTEFKQIIGRGTRLAPEYGKEFFTIMDFRGSTRLFADSDFDGEPVVIKTVTVKPGEEPSIPGDDETTDESQDGGKEAPTGTDPAGTVCGGGSKPGEPPTPRRKVRVRGVEVALLNERVQFIDPQTGKLVNESVTDFSRKSLLGQYATLEDFLHGWLSADRKAVLAEELKDSGVFLDALREEAGAIGAELDDFDLILHVAYDKPPLTRAERVKNVQKKGYLHRYSDECVKVLQALLDKYATMGVSQVEDIRVLANDPFIHLGSPAKIVNLFGGKTNYQQAVQELINQLYATS</sequence>
<dbReference type="Gene3D" id="3.90.1570.30">
    <property type="match status" value="1"/>
</dbReference>
<accession>A0A7Y0YH29</accession>
<dbReference type="Proteomes" id="UP000575397">
    <property type="component" value="Unassembled WGS sequence"/>
</dbReference>
<dbReference type="GO" id="GO:0005829">
    <property type="term" value="C:cytosol"/>
    <property type="evidence" value="ECO:0007669"/>
    <property type="project" value="TreeGrafter"/>
</dbReference>
<dbReference type="EMBL" id="JABCUS010000001">
    <property type="protein sequence ID" value="NMX02503.1"/>
    <property type="molecule type" value="Genomic_DNA"/>
</dbReference>
<feature type="domain" description="Helicase ATP-binding" evidence="2">
    <location>
        <begin position="175"/>
        <end position="334"/>
    </location>
</feature>
<dbReference type="InterPro" id="IPR050742">
    <property type="entry name" value="Helicase_Restrict-Modif_Enz"/>
</dbReference>
<dbReference type="PANTHER" id="PTHR47396">
    <property type="entry name" value="TYPE I RESTRICTION ENZYME ECOKI R PROTEIN"/>
    <property type="match status" value="1"/>
</dbReference>
<dbReference type="CDD" id="cd18799">
    <property type="entry name" value="SF2_C_EcoAI-like"/>
    <property type="match status" value="1"/>
</dbReference>
<dbReference type="Pfam" id="PF04851">
    <property type="entry name" value="ResIII"/>
    <property type="match status" value="1"/>
</dbReference>
<keyword evidence="3" id="KW-0347">Helicase</keyword>
<evidence type="ECO:0000313" key="4">
    <source>
        <dbReference type="Proteomes" id="UP000575397"/>
    </source>
</evidence>
<dbReference type="GO" id="GO:0004386">
    <property type="term" value="F:helicase activity"/>
    <property type="evidence" value="ECO:0007669"/>
    <property type="project" value="UniProtKB-KW"/>
</dbReference>
<dbReference type="GO" id="GO:0016787">
    <property type="term" value="F:hydrolase activity"/>
    <property type="evidence" value="ECO:0007669"/>
    <property type="project" value="InterPro"/>
</dbReference>
<dbReference type="InterPro" id="IPR013670">
    <property type="entry name" value="EcoEI_R_C_dom"/>
</dbReference>
<comment type="caution">
    <text evidence="3">The sequence shown here is derived from an EMBL/GenBank/DDBJ whole genome shotgun (WGS) entry which is preliminary data.</text>
</comment>
<dbReference type="InterPro" id="IPR006935">
    <property type="entry name" value="Helicase/UvrB_N"/>
</dbReference>
<dbReference type="PROSITE" id="PS51192">
    <property type="entry name" value="HELICASE_ATP_BIND_1"/>
    <property type="match status" value="1"/>
</dbReference>
<dbReference type="Pfam" id="PF00271">
    <property type="entry name" value="Helicase_C"/>
    <property type="match status" value="1"/>
</dbReference>
<dbReference type="SMART" id="SM00487">
    <property type="entry name" value="DEXDc"/>
    <property type="match status" value="1"/>
</dbReference>
<dbReference type="GO" id="GO:0006304">
    <property type="term" value="P:DNA modification"/>
    <property type="evidence" value="ECO:0007669"/>
    <property type="project" value="InterPro"/>
</dbReference>
<keyword evidence="3" id="KW-0547">Nucleotide-binding</keyword>
<dbReference type="AlphaFoldDB" id="A0A7Y0YH29"/>
<evidence type="ECO:0000256" key="1">
    <source>
        <dbReference type="SAM" id="MobiDB-lite"/>
    </source>
</evidence>
<protein>
    <submittedName>
        <fullName evidence="3">DEAD/DEAH box helicase family protein</fullName>
    </submittedName>
</protein>
<reference evidence="3 4" key="1">
    <citation type="submission" date="2020-04" db="EMBL/GenBank/DDBJ databases">
        <title>Antimicrobial susceptibility and clonality of vaginal-derived multi-drug resistant Mobiluncus isolates in China.</title>
        <authorList>
            <person name="Zhang X."/>
        </authorList>
    </citation>
    <scope>NUCLEOTIDE SEQUENCE [LARGE SCALE GENOMIC DNA]</scope>
    <source>
        <strain evidence="3 4">12</strain>
    </source>
</reference>
<dbReference type="GO" id="GO:0005524">
    <property type="term" value="F:ATP binding"/>
    <property type="evidence" value="ECO:0007669"/>
    <property type="project" value="InterPro"/>
</dbReference>
<dbReference type="PANTHER" id="PTHR47396:SF1">
    <property type="entry name" value="ATP-DEPENDENT HELICASE IRC3-RELATED"/>
    <property type="match status" value="1"/>
</dbReference>
<organism evidence="3 4">
    <name type="scientific">Mobiluncus mulieris</name>
    <dbReference type="NCBI Taxonomy" id="2052"/>
    <lineage>
        <taxon>Bacteria</taxon>
        <taxon>Bacillati</taxon>
        <taxon>Actinomycetota</taxon>
        <taxon>Actinomycetes</taxon>
        <taxon>Actinomycetales</taxon>
        <taxon>Actinomycetaceae</taxon>
        <taxon>Mobiluncus</taxon>
    </lineage>
</organism>
<proteinExistence type="predicted"/>
<dbReference type="GO" id="GO:0003677">
    <property type="term" value="F:DNA binding"/>
    <property type="evidence" value="ECO:0007669"/>
    <property type="project" value="InterPro"/>
</dbReference>
<dbReference type="NCBIfam" id="NF046051">
    <property type="entry name" value="restrict_EcoAI"/>
    <property type="match status" value="1"/>
</dbReference>